<protein>
    <submittedName>
        <fullName evidence="2">Uncharacterized protein</fullName>
    </submittedName>
</protein>
<feature type="transmembrane region" description="Helical" evidence="1">
    <location>
        <begin position="6"/>
        <end position="26"/>
    </location>
</feature>
<sequence length="60" mass="7078">MWGMISGIIKLAFLDWASLVILKFMIRYNQRRMINNTDECIKVIDETVFDIQLGDKDIEL</sequence>
<dbReference type="RefSeq" id="WP_117998289.1">
    <property type="nucleotide sequence ID" value="NZ_QRWI01000026.1"/>
</dbReference>
<name>A0A414IQ89_9FIRM</name>
<proteinExistence type="predicted"/>
<dbReference type="AlphaFoldDB" id="A0A414IQ89"/>
<keyword evidence="1" id="KW-0472">Membrane</keyword>
<reference evidence="2 3" key="1">
    <citation type="submission" date="2018-08" db="EMBL/GenBank/DDBJ databases">
        <title>A genome reference for cultivated species of the human gut microbiota.</title>
        <authorList>
            <person name="Zou Y."/>
            <person name="Xue W."/>
            <person name="Luo G."/>
        </authorList>
    </citation>
    <scope>NUCLEOTIDE SEQUENCE [LARGE SCALE GENOMIC DNA]</scope>
    <source>
        <strain evidence="2 3">AM29-10</strain>
    </source>
</reference>
<organism evidence="2 3">
    <name type="scientific">Agathobacter rectalis</name>
    <dbReference type="NCBI Taxonomy" id="39491"/>
    <lineage>
        <taxon>Bacteria</taxon>
        <taxon>Bacillati</taxon>
        <taxon>Bacillota</taxon>
        <taxon>Clostridia</taxon>
        <taxon>Lachnospirales</taxon>
        <taxon>Lachnospiraceae</taxon>
        <taxon>Agathobacter</taxon>
    </lineage>
</organism>
<dbReference type="Proteomes" id="UP000285290">
    <property type="component" value="Unassembled WGS sequence"/>
</dbReference>
<comment type="caution">
    <text evidence="2">The sequence shown here is derived from an EMBL/GenBank/DDBJ whole genome shotgun (WGS) entry which is preliminary data.</text>
</comment>
<keyword evidence="1" id="KW-1133">Transmembrane helix</keyword>
<gene>
    <name evidence="2" type="ORF">DW753_14060</name>
</gene>
<evidence type="ECO:0000313" key="2">
    <source>
        <dbReference type="EMBL" id="RHE30556.1"/>
    </source>
</evidence>
<dbReference type="EMBL" id="QSKC01000027">
    <property type="protein sequence ID" value="RHE30556.1"/>
    <property type="molecule type" value="Genomic_DNA"/>
</dbReference>
<evidence type="ECO:0000313" key="3">
    <source>
        <dbReference type="Proteomes" id="UP000285290"/>
    </source>
</evidence>
<accession>A0A414IQ89</accession>
<keyword evidence="1" id="KW-0812">Transmembrane</keyword>
<evidence type="ECO:0000256" key="1">
    <source>
        <dbReference type="SAM" id="Phobius"/>
    </source>
</evidence>